<name>A0A654E7R0_ARATH</name>
<evidence type="ECO:0000313" key="5">
    <source>
        <dbReference type="EMBL" id="VYS44974.1"/>
    </source>
</evidence>
<reference evidence="5 6" key="1">
    <citation type="submission" date="2019-11" db="EMBL/GenBank/DDBJ databases">
        <authorList>
            <person name="Jiao W.-B."/>
            <person name="Schneeberger K."/>
        </authorList>
    </citation>
    <scope>NUCLEOTIDE SEQUENCE [LARGE SCALE GENOMIC DNA]</scope>
    <source>
        <strain evidence="6">cv. An-1</strain>
        <strain evidence="7">cv. C24</strain>
    </source>
</reference>
<dbReference type="InterPro" id="IPR013187">
    <property type="entry name" value="F-box-assoc_dom_typ3"/>
</dbReference>
<dbReference type="EMBL" id="CACRSJ010000104">
    <property type="protein sequence ID" value="VYS44974.1"/>
    <property type="molecule type" value="Genomic_DNA"/>
</dbReference>
<proteinExistence type="predicted"/>
<evidence type="ECO:0000313" key="3">
    <source>
        <dbReference type="EMBL" id="CAA0164084.1"/>
    </source>
</evidence>
<sequence>MKKFCRQFNATADPSTIGRKSEYSDSEPIPVDLIYEVLSKLPAKSVARFRCVSQLWGSMLSCKYFTDLFLTRSSGRPQLLFTCVKDNELFFFSTPQTRGNWFPVAATYHMKYPCARFINYLSHISGLVCFKDRRGKKNGLLATVVCSPSTGQSFTIPKMKTRRRIALSSYLGYDPIHKQFKVLAMTLPDGISEEHQVLTLGGAGSPWKMIECSIPHCPGYQVICINGVLYYPAKVNMSSPFSMIVCFDVRNEKYSFIKVTEAFIDHTSTLINYNGKLASLTTPWRDRISGTTGAFVMCVLEDPQKHEWSKQIYLLPPQWEGLVGEATLHIVGITRTNEIVLSGKFPNDPFYVFYYNLEWRTIGRVQIHGMGAFKGNNVFTFIEHVEDLNLMQVF</sequence>
<dbReference type="NCBIfam" id="TIGR01640">
    <property type="entry name" value="F_box_assoc_1"/>
    <property type="match status" value="1"/>
</dbReference>
<evidence type="ECO:0000259" key="1">
    <source>
        <dbReference type="Pfam" id="PF00646"/>
    </source>
</evidence>
<evidence type="ECO:0000313" key="6">
    <source>
        <dbReference type="Proteomes" id="UP000426265"/>
    </source>
</evidence>
<evidence type="ECO:0000259" key="2">
    <source>
        <dbReference type="Pfam" id="PF08268"/>
    </source>
</evidence>
<evidence type="ECO:0000313" key="7">
    <source>
        <dbReference type="Proteomes" id="UP000434276"/>
    </source>
</evidence>
<dbReference type="PANTHER" id="PTHR31111:SF99">
    <property type="entry name" value="F-BOX PROTEIN DOR"/>
    <property type="match status" value="1"/>
</dbReference>
<dbReference type="CDD" id="cd22157">
    <property type="entry name" value="F-box_AtFBW1-like"/>
    <property type="match status" value="1"/>
</dbReference>
<dbReference type="InterPro" id="IPR036047">
    <property type="entry name" value="F-box-like_dom_sf"/>
</dbReference>
<dbReference type="ExpressionAtlas" id="A0A654E7R0">
    <property type="expression patterns" value="baseline and differential"/>
</dbReference>
<dbReference type="EMBL" id="CACSHJ010000087">
    <property type="protein sequence ID" value="CAA0164084.1"/>
    <property type="molecule type" value="Genomic_DNA"/>
</dbReference>
<feature type="domain" description="F-box" evidence="1">
    <location>
        <begin position="29"/>
        <end position="60"/>
    </location>
</feature>
<dbReference type="Proteomes" id="UP000516314">
    <property type="component" value="Chromosome 1"/>
</dbReference>
<gene>
    <name evidence="5" type="ORF">AN1_LOCUS481</name>
    <name evidence="4" type="ORF">AT9943_LOCUS304</name>
    <name evidence="3" type="ORF">C24_LOCUS393</name>
</gene>
<organism evidence="5 6">
    <name type="scientific">Arabidopsis thaliana</name>
    <name type="common">Mouse-ear cress</name>
    <dbReference type="NCBI Taxonomy" id="3702"/>
    <lineage>
        <taxon>Eukaryota</taxon>
        <taxon>Viridiplantae</taxon>
        <taxon>Streptophyta</taxon>
        <taxon>Embryophyta</taxon>
        <taxon>Tracheophyta</taxon>
        <taxon>Spermatophyta</taxon>
        <taxon>Magnoliopsida</taxon>
        <taxon>eudicotyledons</taxon>
        <taxon>Gunneridae</taxon>
        <taxon>Pentapetalae</taxon>
        <taxon>rosids</taxon>
        <taxon>malvids</taxon>
        <taxon>Brassicales</taxon>
        <taxon>Brassicaceae</taxon>
        <taxon>Camelineae</taxon>
        <taxon>Arabidopsis</taxon>
    </lineage>
</organism>
<dbReference type="Proteomes" id="UP000426265">
    <property type="component" value="Unassembled WGS sequence"/>
</dbReference>
<dbReference type="Pfam" id="PF00646">
    <property type="entry name" value="F-box"/>
    <property type="match status" value="1"/>
</dbReference>
<dbReference type="OrthoDB" id="687122at2759"/>
<dbReference type="Proteomes" id="UP000434276">
    <property type="component" value="Unassembled WGS sequence"/>
</dbReference>
<evidence type="ECO:0000313" key="8">
    <source>
        <dbReference type="Proteomes" id="UP000516314"/>
    </source>
</evidence>
<feature type="domain" description="F-box associated beta-propeller type 3" evidence="2">
    <location>
        <begin position="79"/>
        <end position="385"/>
    </location>
</feature>
<dbReference type="Pfam" id="PF08268">
    <property type="entry name" value="FBA_3"/>
    <property type="match status" value="1"/>
</dbReference>
<reference evidence="4 8" key="2">
    <citation type="submission" date="2020-09" db="EMBL/GenBank/DDBJ databases">
        <authorList>
            <person name="Ashkenazy H."/>
        </authorList>
    </citation>
    <scope>NUCLEOTIDE SEQUENCE [LARGE SCALE GENOMIC DNA]</scope>
    <source>
        <strain evidence="8">cv. Cdm-0</strain>
    </source>
</reference>
<dbReference type="SUPFAM" id="SSF81383">
    <property type="entry name" value="F-box domain"/>
    <property type="match status" value="1"/>
</dbReference>
<accession>A0A654E7R0</accession>
<evidence type="ECO:0000313" key="4">
    <source>
        <dbReference type="EMBL" id="CAD5311713.1"/>
    </source>
</evidence>
<dbReference type="PANTHER" id="PTHR31111">
    <property type="entry name" value="BNAA05G37150D PROTEIN-RELATED"/>
    <property type="match status" value="1"/>
</dbReference>
<dbReference type="EMBL" id="LR881466">
    <property type="protein sequence ID" value="CAD5311713.1"/>
    <property type="molecule type" value="Genomic_DNA"/>
</dbReference>
<protein>
    <submittedName>
        <fullName evidence="4">(thale cress) hypothetical protein</fullName>
    </submittedName>
</protein>
<dbReference type="InterPro" id="IPR001810">
    <property type="entry name" value="F-box_dom"/>
</dbReference>
<dbReference type="AlphaFoldDB" id="A0A654E7R0"/>
<accession>A0A5S9SK78</accession>
<dbReference type="InterPro" id="IPR017451">
    <property type="entry name" value="F-box-assoc_interact_dom"/>
</dbReference>